<keyword evidence="1" id="KW-0472">Membrane</keyword>
<dbReference type="EMBL" id="VYQF01000004">
    <property type="protein sequence ID" value="KAA9038118.1"/>
    <property type="molecule type" value="Genomic_DNA"/>
</dbReference>
<dbReference type="Proteomes" id="UP000326903">
    <property type="component" value="Unassembled WGS sequence"/>
</dbReference>
<dbReference type="AlphaFoldDB" id="A0A5J5IF28"/>
<evidence type="ECO:0000313" key="2">
    <source>
        <dbReference type="EMBL" id="KAA9038118.1"/>
    </source>
</evidence>
<evidence type="ECO:0000256" key="1">
    <source>
        <dbReference type="SAM" id="Phobius"/>
    </source>
</evidence>
<organism evidence="2 3">
    <name type="scientific">Ginsengibacter hankyongi</name>
    <dbReference type="NCBI Taxonomy" id="2607284"/>
    <lineage>
        <taxon>Bacteria</taxon>
        <taxon>Pseudomonadati</taxon>
        <taxon>Bacteroidota</taxon>
        <taxon>Chitinophagia</taxon>
        <taxon>Chitinophagales</taxon>
        <taxon>Chitinophagaceae</taxon>
        <taxon>Ginsengibacter</taxon>
    </lineage>
</organism>
<name>A0A5J5IF28_9BACT</name>
<gene>
    <name evidence="2" type="ORF">FW778_15295</name>
</gene>
<sequence length="114" mass="13288">MSTIIIIAFILVIVIACLFLAWRDDKIGDLEKRVEILEQQANKKIVSRLFFVELKSINSVLDTLNNCFYQIDKNGDYDIDTEYRLDDVTDEWWDSLSINDLEVVNKMKNAKPLT</sequence>
<accession>A0A5J5IF28</accession>
<keyword evidence="1" id="KW-0812">Transmembrane</keyword>
<reference evidence="2 3" key="1">
    <citation type="submission" date="2019-09" db="EMBL/GenBank/DDBJ databases">
        <title>Draft genome sequence of Ginsengibacter sp. BR5-29.</title>
        <authorList>
            <person name="Im W.-T."/>
        </authorList>
    </citation>
    <scope>NUCLEOTIDE SEQUENCE [LARGE SCALE GENOMIC DNA]</scope>
    <source>
        <strain evidence="2 3">BR5-29</strain>
    </source>
</reference>
<feature type="transmembrane region" description="Helical" evidence="1">
    <location>
        <begin position="6"/>
        <end position="23"/>
    </location>
</feature>
<keyword evidence="1" id="KW-1133">Transmembrane helix</keyword>
<protein>
    <submittedName>
        <fullName evidence="2">Uncharacterized protein</fullName>
    </submittedName>
</protein>
<dbReference type="RefSeq" id="WP_150415678.1">
    <property type="nucleotide sequence ID" value="NZ_VYQF01000004.1"/>
</dbReference>
<keyword evidence="3" id="KW-1185">Reference proteome</keyword>
<comment type="caution">
    <text evidence="2">The sequence shown here is derived from an EMBL/GenBank/DDBJ whole genome shotgun (WGS) entry which is preliminary data.</text>
</comment>
<evidence type="ECO:0000313" key="3">
    <source>
        <dbReference type="Proteomes" id="UP000326903"/>
    </source>
</evidence>
<proteinExistence type="predicted"/>